<evidence type="ECO:0000256" key="15">
    <source>
        <dbReference type="RuleBase" id="RU000506"/>
    </source>
</evidence>
<keyword evidence="9 15" id="KW-0479">Metal-binding</keyword>
<dbReference type="InterPro" id="IPR005850">
    <property type="entry name" value="GalP_Utransf_C"/>
</dbReference>
<keyword evidence="8 15" id="KW-0548">Nucleotidyltransferase</keyword>
<comment type="cofactor">
    <cofactor evidence="2">
        <name>Zn(2+)</name>
        <dbReference type="ChEBI" id="CHEBI:29105"/>
    </cofactor>
</comment>
<dbReference type="InterPro" id="IPR036265">
    <property type="entry name" value="HIT-like_sf"/>
</dbReference>
<dbReference type="GO" id="GO:0005737">
    <property type="term" value="C:cytoplasm"/>
    <property type="evidence" value="ECO:0007669"/>
    <property type="project" value="TreeGrafter"/>
</dbReference>
<dbReference type="PANTHER" id="PTHR11943">
    <property type="entry name" value="GALACTOSE-1-PHOSPHATE URIDYLYLTRANSFERASE"/>
    <property type="match status" value="1"/>
</dbReference>
<name>A0A2W5IIE1_9ACTN</name>
<dbReference type="Proteomes" id="UP000248606">
    <property type="component" value="Unassembled WGS sequence"/>
</dbReference>
<evidence type="ECO:0000256" key="4">
    <source>
        <dbReference type="ARBA" id="ARBA00010951"/>
    </source>
</evidence>
<dbReference type="InterPro" id="IPR005849">
    <property type="entry name" value="GalP_Utransf_N"/>
</dbReference>
<evidence type="ECO:0000256" key="7">
    <source>
        <dbReference type="ARBA" id="ARBA00022679"/>
    </source>
</evidence>
<keyword evidence="12 15" id="KW-0119">Carbohydrate metabolism</keyword>
<evidence type="ECO:0000256" key="14">
    <source>
        <dbReference type="PIRSR" id="PIRSR000808-1"/>
    </source>
</evidence>
<comment type="catalytic activity">
    <reaction evidence="1 15">
        <text>alpha-D-galactose 1-phosphate + UDP-alpha-D-glucose = alpha-D-glucose 1-phosphate + UDP-alpha-D-galactose</text>
        <dbReference type="Rhea" id="RHEA:13989"/>
        <dbReference type="ChEBI" id="CHEBI:58336"/>
        <dbReference type="ChEBI" id="CHEBI:58601"/>
        <dbReference type="ChEBI" id="CHEBI:58885"/>
        <dbReference type="ChEBI" id="CHEBI:66914"/>
        <dbReference type="EC" id="2.7.7.12"/>
    </reaction>
</comment>
<evidence type="ECO:0000259" key="18">
    <source>
        <dbReference type="Pfam" id="PF02744"/>
    </source>
</evidence>
<evidence type="ECO:0000259" key="17">
    <source>
        <dbReference type="Pfam" id="PF01087"/>
    </source>
</evidence>
<evidence type="ECO:0000256" key="11">
    <source>
        <dbReference type="ARBA" id="ARBA00023144"/>
    </source>
</evidence>
<dbReference type="NCBIfam" id="TIGR00209">
    <property type="entry name" value="galT_1"/>
    <property type="match status" value="1"/>
</dbReference>
<proteinExistence type="inferred from homology"/>
<evidence type="ECO:0000256" key="5">
    <source>
        <dbReference type="ARBA" id="ARBA00012384"/>
    </source>
</evidence>
<feature type="region of interest" description="Disordered" evidence="16">
    <location>
        <begin position="79"/>
        <end position="98"/>
    </location>
</feature>
<dbReference type="Gene3D" id="3.30.428.10">
    <property type="entry name" value="HIT-like"/>
    <property type="match status" value="2"/>
</dbReference>
<dbReference type="PROSITE" id="PS00117">
    <property type="entry name" value="GAL_P_UDP_TRANSF_I"/>
    <property type="match status" value="1"/>
</dbReference>
<sequence>MKYTNSGTTPIVRKTTTTLSDGRELIYFDDSEPYLSGTATRELHDGRHLPKSTPLSSIRRDPLTGEWTALAAHRMNRTFMPPANENPLGPTQSGQLPTEIPADDYDVVVFENRFPSFARTAYLNEELPGYVDNMELVPQAPGRGRCEVVCFSPHPTDSFCQLSQRRIRTIIEAWADRTEALSALTGIEQVFCFENRGPEIGVTLQHPHGQIYAYPFLPPRTQAILRQARQYYEDTRRQLQHDVVMAELAAKTRVVCEGEYWFAYVPAAAKWPLEVMLVPRRDVPDFPSLSESERAELAVMYPRLLRQVDKFFPGIEKTAYIAGWNQAPVHEGREFGRLHLQLFSLRRSPDKMKYLAGSESAMGVWINDTTPERIAERLREVAEK</sequence>
<dbReference type="EC" id="2.7.7.12" evidence="5 13"/>
<dbReference type="UniPathway" id="UPA00214"/>
<dbReference type="InterPro" id="IPR019779">
    <property type="entry name" value="GalP_UDPtransf1_His-AS"/>
</dbReference>
<dbReference type="GO" id="GO:0008108">
    <property type="term" value="F:UDP-glucose:hexose-1-phosphate uridylyltransferase activity"/>
    <property type="evidence" value="ECO:0007669"/>
    <property type="project" value="UniProtKB-UniRule"/>
</dbReference>
<feature type="domain" description="Galactose-1-phosphate uridyl transferase C-terminal" evidence="18">
    <location>
        <begin position="226"/>
        <end position="383"/>
    </location>
</feature>
<evidence type="ECO:0000313" key="19">
    <source>
        <dbReference type="EMBL" id="PZP90044.1"/>
    </source>
</evidence>
<evidence type="ECO:0000256" key="9">
    <source>
        <dbReference type="ARBA" id="ARBA00022723"/>
    </source>
</evidence>
<feature type="active site" description="Tele-UMP-histidine intermediate" evidence="14">
    <location>
        <position position="208"/>
    </location>
</feature>
<feature type="domain" description="Galactose-1-phosphate uridyl transferase N-terminal" evidence="17">
    <location>
        <begin position="56"/>
        <end position="218"/>
    </location>
</feature>
<dbReference type="InterPro" id="IPR001937">
    <property type="entry name" value="GalP_UDPtransf1"/>
</dbReference>
<evidence type="ECO:0000256" key="10">
    <source>
        <dbReference type="ARBA" id="ARBA00022833"/>
    </source>
</evidence>
<gene>
    <name evidence="19" type="primary">galT</name>
    <name evidence="19" type="ORF">DI579_01335</name>
</gene>
<dbReference type="EMBL" id="QFOZ01000001">
    <property type="protein sequence ID" value="PZP90044.1"/>
    <property type="molecule type" value="Genomic_DNA"/>
</dbReference>
<evidence type="ECO:0000256" key="8">
    <source>
        <dbReference type="ARBA" id="ARBA00022695"/>
    </source>
</evidence>
<organism evidence="19 20">
    <name type="scientific">Lawsonella clevelandensis</name>
    <dbReference type="NCBI Taxonomy" id="1528099"/>
    <lineage>
        <taxon>Bacteria</taxon>
        <taxon>Bacillati</taxon>
        <taxon>Actinomycetota</taxon>
        <taxon>Actinomycetes</taxon>
        <taxon>Mycobacteriales</taxon>
        <taxon>Lawsonellaceae</taxon>
        <taxon>Lawsonella</taxon>
    </lineage>
</organism>
<reference evidence="19 20" key="1">
    <citation type="submission" date="2017-08" db="EMBL/GenBank/DDBJ databases">
        <title>Infants hospitalized years apart are colonized by the same room-sourced microbial strains.</title>
        <authorList>
            <person name="Brooks B."/>
            <person name="Olm M.R."/>
            <person name="Firek B.A."/>
            <person name="Baker R."/>
            <person name="Thomas B.C."/>
            <person name="Morowitz M.J."/>
            <person name="Banfield J.F."/>
        </authorList>
    </citation>
    <scope>NUCLEOTIDE SEQUENCE [LARGE SCALE GENOMIC DNA]</scope>
    <source>
        <strain evidence="19">S2_006_000_R1_57</strain>
    </source>
</reference>
<dbReference type="PANTHER" id="PTHR11943:SF1">
    <property type="entry name" value="GALACTOSE-1-PHOSPHATE URIDYLYLTRANSFERASE"/>
    <property type="match status" value="1"/>
</dbReference>
<dbReference type="AlphaFoldDB" id="A0A2W5IIE1"/>
<evidence type="ECO:0000256" key="1">
    <source>
        <dbReference type="ARBA" id="ARBA00001107"/>
    </source>
</evidence>
<dbReference type="Pfam" id="PF02744">
    <property type="entry name" value="GalP_UDP_tr_C"/>
    <property type="match status" value="1"/>
</dbReference>
<evidence type="ECO:0000256" key="6">
    <source>
        <dbReference type="ARBA" id="ARBA00016340"/>
    </source>
</evidence>
<protein>
    <recommendedName>
        <fullName evidence="6 13">Galactose-1-phosphate uridylyltransferase</fullName>
        <ecNumber evidence="5 13">2.7.7.12</ecNumber>
    </recommendedName>
</protein>
<dbReference type="GO" id="GO:0033499">
    <property type="term" value="P:galactose catabolic process via UDP-galactose, Leloir pathway"/>
    <property type="evidence" value="ECO:0007669"/>
    <property type="project" value="TreeGrafter"/>
</dbReference>
<accession>A0A2W5IIE1</accession>
<comment type="caution">
    <text evidence="19">The sequence shown here is derived from an EMBL/GenBank/DDBJ whole genome shotgun (WGS) entry which is preliminary data.</text>
</comment>
<dbReference type="PIRSF" id="PIRSF000808">
    <property type="entry name" value="GalT"/>
    <property type="match status" value="1"/>
</dbReference>
<comment type="similarity">
    <text evidence="4 15">Belongs to the galactose-1-phosphate uridylyltransferase type 1 family.</text>
</comment>
<keyword evidence="7 15" id="KW-0808">Transferase</keyword>
<dbReference type="SUPFAM" id="SSF54197">
    <property type="entry name" value="HIT-like"/>
    <property type="match status" value="2"/>
</dbReference>
<evidence type="ECO:0000256" key="2">
    <source>
        <dbReference type="ARBA" id="ARBA00001947"/>
    </source>
</evidence>
<evidence type="ECO:0000256" key="16">
    <source>
        <dbReference type="SAM" id="MobiDB-lite"/>
    </source>
</evidence>
<feature type="region of interest" description="Disordered" evidence="16">
    <location>
        <begin position="39"/>
        <end position="60"/>
    </location>
</feature>
<evidence type="ECO:0000313" key="20">
    <source>
        <dbReference type="Proteomes" id="UP000248606"/>
    </source>
</evidence>
<evidence type="ECO:0000256" key="12">
    <source>
        <dbReference type="ARBA" id="ARBA00023277"/>
    </source>
</evidence>
<evidence type="ECO:0000256" key="13">
    <source>
        <dbReference type="NCBIfam" id="TIGR00209"/>
    </source>
</evidence>
<evidence type="ECO:0000256" key="3">
    <source>
        <dbReference type="ARBA" id="ARBA00004947"/>
    </source>
</evidence>
<keyword evidence="10" id="KW-0862">Zinc</keyword>
<keyword evidence="11 15" id="KW-0299">Galactose metabolism</keyword>
<comment type="pathway">
    <text evidence="3 15">Carbohydrate metabolism; galactose metabolism.</text>
</comment>
<dbReference type="Pfam" id="PF01087">
    <property type="entry name" value="GalP_UDP_transf"/>
    <property type="match status" value="1"/>
</dbReference>
<dbReference type="GO" id="GO:0008270">
    <property type="term" value="F:zinc ion binding"/>
    <property type="evidence" value="ECO:0007669"/>
    <property type="project" value="InterPro"/>
</dbReference>